<dbReference type="EMBL" id="PRDM01000003">
    <property type="protein sequence ID" value="MBE8726399.1"/>
    <property type="molecule type" value="Genomic_DNA"/>
</dbReference>
<comment type="caution">
    <text evidence="1">The sequence shown here is derived from an EMBL/GenBank/DDBJ whole genome shotgun (WGS) entry which is preliminary data.</text>
</comment>
<keyword evidence="2" id="KW-1185">Reference proteome</keyword>
<organism evidence="1 2">
    <name type="scientific">Flavobacterium hungaricum</name>
    <dbReference type="NCBI Taxonomy" id="2082725"/>
    <lineage>
        <taxon>Bacteria</taxon>
        <taxon>Pseudomonadati</taxon>
        <taxon>Bacteroidota</taxon>
        <taxon>Flavobacteriia</taxon>
        <taxon>Flavobacteriales</taxon>
        <taxon>Flavobacteriaceae</taxon>
        <taxon>Flavobacterium</taxon>
    </lineage>
</organism>
<accession>A0ABR9TNL5</accession>
<reference evidence="1 2" key="1">
    <citation type="submission" date="2018-07" db="EMBL/GenBank/DDBJ databases">
        <title>Genome assembly of strain KB82.</title>
        <authorList>
            <person name="Kukolya J."/>
            <person name="Horvath B."/>
            <person name="Nagy I."/>
            <person name="Toth A."/>
        </authorList>
    </citation>
    <scope>NUCLEOTIDE SEQUENCE [LARGE SCALE GENOMIC DNA]</scope>
    <source>
        <strain evidence="1 2">Kb82</strain>
    </source>
</reference>
<evidence type="ECO:0000313" key="1">
    <source>
        <dbReference type="EMBL" id="MBE8726399.1"/>
    </source>
</evidence>
<proteinExistence type="predicted"/>
<evidence type="ECO:0000313" key="2">
    <source>
        <dbReference type="Proteomes" id="UP000640614"/>
    </source>
</evidence>
<protein>
    <submittedName>
        <fullName evidence="1">Uncharacterized protein</fullName>
    </submittedName>
</protein>
<sequence length="78" mass="9265">MKQNIDLLLTHIETFSDEEKQTLFNILDAFVSKLPPLRCEINKAEHCRLYCSNLLYNNRTKPIYRPFYVPAENTNRAF</sequence>
<dbReference type="Proteomes" id="UP000640614">
    <property type="component" value="Unassembled WGS sequence"/>
</dbReference>
<name>A0ABR9TNL5_9FLAO</name>
<gene>
    <name evidence="1" type="ORF">C4F50_15845</name>
</gene>